<name>A0A1A9WCG9_9MUSC</name>
<protein>
    <submittedName>
        <fullName evidence="2">Uncharacterized protein</fullName>
    </submittedName>
</protein>
<keyword evidence="1" id="KW-0812">Transmembrane</keyword>
<dbReference type="AlphaFoldDB" id="A0A1A9WCG9"/>
<organism evidence="2 3">
    <name type="scientific">Glossina brevipalpis</name>
    <dbReference type="NCBI Taxonomy" id="37001"/>
    <lineage>
        <taxon>Eukaryota</taxon>
        <taxon>Metazoa</taxon>
        <taxon>Ecdysozoa</taxon>
        <taxon>Arthropoda</taxon>
        <taxon>Hexapoda</taxon>
        <taxon>Insecta</taxon>
        <taxon>Pterygota</taxon>
        <taxon>Neoptera</taxon>
        <taxon>Endopterygota</taxon>
        <taxon>Diptera</taxon>
        <taxon>Brachycera</taxon>
        <taxon>Muscomorpha</taxon>
        <taxon>Hippoboscoidea</taxon>
        <taxon>Glossinidae</taxon>
        <taxon>Glossina</taxon>
    </lineage>
</organism>
<evidence type="ECO:0000313" key="2">
    <source>
        <dbReference type="EnsemblMetazoa" id="GBRI014422-PA"/>
    </source>
</evidence>
<proteinExistence type="predicted"/>
<dbReference type="Proteomes" id="UP000091820">
    <property type="component" value="Unassembled WGS sequence"/>
</dbReference>
<reference evidence="3" key="1">
    <citation type="submission" date="2014-03" db="EMBL/GenBank/DDBJ databases">
        <authorList>
            <person name="Aksoy S."/>
            <person name="Warren W."/>
            <person name="Wilson R.K."/>
        </authorList>
    </citation>
    <scope>NUCLEOTIDE SEQUENCE [LARGE SCALE GENOMIC DNA]</scope>
    <source>
        <strain evidence="3">IAEA</strain>
    </source>
</reference>
<reference evidence="2" key="2">
    <citation type="submission" date="2020-05" db="UniProtKB">
        <authorList>
            <consortium name="EnsemblMetazoa"/>
        </authorList>
    </citation>
    <scope>IDENTIFICATION</scope>
    <source>
        <strain evidence="2">IAEA</strain>
    </source>
</reference>
<keyword evidence="1" id="KW-0472">Membrane</keyword>
<evidence type="ECO:0000256" key="1">
    <source>
        <dbReference type="SAM" id="Phobius"/>
    </source>
</evidence>
<accession>A0A1A9WCG9</accession>
<keyword evidence="1" id="KW-1133">Transmembrane helix</keyword>
<dbReference type="EnsemblMetazoa" id="GBRI014422-RA">
    <property type="protein sequence ID" value="GBRI014422-PA"/>
    <property type="gene ID" value="GBRI014422"/>
</dbReference>
<dbReference type="VEuPathDB" id="VectorBase:GBRI014422"/>
<evidence type="ECO:0000313" key="3">
    <source>
        <dbReference type="Proteomes" id="UP000091820"/>
    </source>
</evidence>
<keyword evidence="3" id="KW-1185">Reference proteome</keyword>
<sequence>MAAMEDILDNIRDIFCRYKERQKIELQNMLNDLRNRDHRSRLNEARKRKLWFKKMTRFHQFMFGIFSFFVIFGTYKMWLINCYDDDEGRNSFISFLWPFGSRP</sequence>
<feature type="transmembrane region" description="Helical" evidence="1">
    <location>
        <begin position="58"/>
        <end position="78"/>
    </location>
</feature>